<evidence type="ECO:0000256" key="8">
    <source>
        <dbReference type="ARBA" id="ARBA00022848"/>
    </source>
</evidence>
<protein>
    <recommendedName>
        <fullName evidence="15">Cytochrome P450</fullName>
    </recommendedName>
</protein>
<dbReference type="PANTHER" id="PTHR24291">
    <property type="entry name" value="CYTOCHROME P450 FAMILY 4"/>
    <property type="match status" value="1"/>
</dbReference>
<evidence type="ECO:0008006" key="15">
    <source>
        <dbReference type="Google" id="ProtNLM"/>
    </source>
</evidence>
<reference evidence="13" key="1">
    <citation type="submission" date="2021-06" db="EMBL/GenBank/DDBJ databases">
        <authorList>
            <person name="Hodson N. C."/>
            <person name="Mongue J. A."/>
            <person name="Jaron S. K."/>
        </authorList>
    </citation>
    <scope>NUCLEOTIDE SEQUENCE</scope>
</reference>
<dbReference type="GO" id="GO:0016705">
    <property type="term" value="F:oxidoreductase activity, acting on paired donors, with incorporation or reduction of molecular oxygen"/>
    <property type="evidence" value="ECO:0007669"/>
    <property type="project" value="InterPro"/>
</dbReference>
<dbReference type="AlphaFoldDB" id="A0A8J2K4D8"/>
<keyword evidence="11" id="KW-0472">Membrane</keyword>
<comment type="similarity">
    <text evidence="4">Belongs to the cytochrome P450 family.</text>
</comment>
<dbReference type="InterPro" id="IPR050196">
    <property type="entry name" value="Cytochrome_P450_Monoox"/>
</dbReference>
<keyword evidence="7" id="KW-0256">Endoplasmic reticulum</keyword>
<dbReference type="GO" id="GO:0020037">
    <property type="term" value="F:heme binding"/>
    <property type="evidence" value="ECO:0007669"/>
    <property type="project" value="InterPro"/>
</dbReference>
<keyword evidence="10" id="KW-0408">Iron</keyword>
<keyword evidence="6" id="KW-0479">Metal-binding</keyword>
<organism evidence="13 14">
    <name type="scientific">Allacma fusca</name>
    <dbReference type="NCBI Taxonomy" id="39272"/>
    <lineage>
        <taxon>Eukaryota</taxon>
        <taxon>Metazoa</taxon>
        <taxon>Ecdysozoa</taxon>
        <taxon>Arthropoda</taxon>
        <taxon>Hexapoda</taxon>
        <taxon>Collembola</taxon>
        <taxon>Symphypleona</taxon>
        <taxon>Sminthuridae</taxon>
        <taxon>Allacma</taxon>
    </lineage>
</organism>
<keyword evidence="9" id="KW-0560">Oxidoreductase</keyword>
<accession>A0A8J2K4D8</accession>
<comment type="cofactor">
    <cofactor evidence="1">
        <name>heme</name>
        <dbReference type="ChEBI" id="CHEBI:30413"/>
    </cofactor>
</comment>
<evidence type="ECO:0000256" key="10">
    <source>
        <dbReference type="ARBA" id="ARBA00023004"/>
    </source>
</evidence>
<sequence length="297" mass="34527">MSLLYGSMFRRYYKSWRNQHKNCSRNSQPTTKGLYSFEGNQEHMNLPAPQNVLKVAEEFQVRYGTRMPLVCGPLQVLWLTHPDDVGKILSSKEKTTDKVWLYPLIFSEWLGTCLFNTTGQEYFTRRRKLMPAFNFGILENFNCIFNRNSEALVDILKTKEAQGEAADIHTLANLCALDIIFESATGTRINSLAKQDHEFQTAHVKEFKYLYERASSPWLWPKFLWTLSPLGKRERANRDILNNFIDKIIQEHKAEMASQDATSEISEIDGNENKLEESSSTTTKRKRYQFFLLPCIL</sequence>
<comment type="caution">
    <text evidence="13">The sequence shown here is derived from an EMBL/GenBank/DDBJ whole genome shotgun (WGS) entry which is preliminary data.</text>
</comment>
<gene>
    <name evidence="13" type="ORF">AFUS01_LOCUS16571</name>
</gene>
<dbReference type="GO" id="GO:0005506">
    <property type="term" value="F:iron ion binding"/>
    <property type="evidence" value="ECO:0007669"/>
    <property type="project" value="InterPro"/>
</dbReference>
<keyword evidence="14" id="KW-1185">Reference proteome</keyword>
<evidence type="ECO:0000256" key="4">
    <source>
        <dbReference type="ARBA" id="ARBA00010617"/>
    </source>
</evidence>
<evidence type="ECO:0000256" key="5">
    <source>
        <dbReference type="ARBA" id="ARBA00022617"/>
    </source>
</evidence>
<proteinExistence type="inferred from homology"/>
<dbReference type="PANTHER" id="PTHR24291:SF189">
    <property type="entry name" value="CYTOCHROME P450 4C3-RELATED"/>
    <property type="match status" value="1"/>
</dbReference>
<evidence type="ECO:0000256" key="12">
    <source>
        <dbReference type="SAM" id="MobiDB-lite"/>
    </source>
</evidence>
<evidence type="ECO:0000256" key="2">
    <source>
        <dbReference type="ARBA" id="ARBA00004524"/>
    </source>
</evidence>
<evidence type="ECO:0000313" key="14">
    <source>
        <dbReference type="Proteomes" id="UP000708208"/>
    </source>
</evidence>
<dbReference type="OrthoDB" id="1470350at2759"/>
<dbReference type="GO" id="GO:0005789">
    <property type="term" value="C:endoplasmic reticulum membrane"/>
    <property type="evidence" value="ECO:0007669"/>
    <property type="project" value="UniProtKB-SubCell"/>
</dbReference>
<evidence type="ECO:0000256" key="7">
    <source>
        <dbReference type="ARBA" id="ARBA00022824"/>
    </source>
</evidence>
<comment type="subcellular location">
    <subcellularLocation>
        <location evidence="3">Endoplasmic reticulum membrane</location>
    </subcellularLocation>
    <subcellularLocation>
        <location evidence="2">Microsome membrane</location>
    </subcellularLocation>
</comment>
<evidence type="ECO:0000256" key="11">
    <source>
        <dbReference type="ARBA" id="ARBA00023136"/>
    </source>
</evidence>
<feature type="region of interest" description="Disordered" evidence="12">
    <location>
        <begin position="256"/>
        <end position="280"/>
    </location>
</feature>
<evidence type="ECO:0000256" key="3">
    <source>
        <dbReference type="ARBA" id="ARBA00004586"/>
    </source>
</evidence>
<dbReference type="Pfam" id="PF00067">
    <property type="entry name" value="p450"/>
    <property type="match status" value="1"/>
</dbReference>
<dbReference type="EMBL" id="CAJVCH010153337">
    <property type="protein sequence ID" value="CAG7727741.1"/>
    <property type="molecule type" value="Genomic_DNA"/>
</dbReference>
<evidence type="ECO:0000256" key="9">
    <source>
        <dbReference type="ARBA" id="ARBA00023002"/>
    </source>
</evidence>
<keyword evidence="8" id="KW-0492">Microsome</keyword>
<keyword evidence="5" id="KW-0349">Heme</keyword>
<evidence type="ECO:0000256" key="6">
    <source>
        <dbReference type="ARBA" id="ARBA00022723"/>
    </source>
</evidence>
<dbReference type="InterPro" id="IPR001128">
    <property type="entry name" value="Cyt_P450"/>
</dbReference>
<dbReference type="GO" id="GO:0004497">
    <property type="term" value="F:monooxygenase activity"/>
    <property type="evidence" value="ECO:0007669"/>
    <property type="project" value="InterPro"/>
</dbReference>
<evidence type="ECO:0000256" key="1">
    <source>
        <dbReference type="ARBA" id="ARBA00001971"/>
    </source>
</evidence>
<evidence type="ECO:0000313" key="13">
    <source>
        <dbReference type="EMBL" id="CAG7727741.1"/>
    </source>
</evidence>
<dbReference type="Proteomes" id="UP000708208">
    <property type="component" value="Unassembled WGS sequence"/>
</dbReference>
<name>A0A8J2K4D8_9HEXA</name>